<feature type="compositionally biased region" description="Low complexity" evidence="1">
    <location>
        <begin position="107"/>
        <end position="117"/>
    </location>
</feature>
<proteinExistence type="predicted"/>
<feature type="compositionally biased region" description="Basic residues" evidence="1">
    <location>
        <begin position="65"/>
        <end position="79"/>
    </location>
</feature>
<dbReference type="SUPFAM" id="SSF117281">
    <property type="entry name" value="Kelch motif"/>
    <property type="match status" value="1"/>
</dbReference>
<dbReference type="PANTHER" id="PTHR23244:SF488">
    <property type="entry name" value="BTB DOMAIN-CONTAINING PROTEIN"/>
    <property type="match status" value="1"/>
</dbReference>
<feature type="compositionally biased region" description="Basic and acidic residues" evidence="1">
    <location>
        <begin position="358"/>
        <end position="374"/>
    </location>
</feature>
<dbReference type="Pfam" id="PF24681">
    <property type="entry name" value="Kelch_KLHDC2_KLHL20_DRC7"/>
    <property type="match status" value="1"/>
</dbReference>
<accession>A0A1A8ZGH9</accession>
<feature type="compositionally biased region" description="Basic and acidic residues" evidence="1">
    <location>
        <begin position="335"/>
        <end position="349"/>
    </location>
</feature>
<protein>
    <recommendedName>
        <fullName evidence="6">Kelch domain-containing protein</fullName>
    </recommendedName>
</protein>
<reference evidence="4 5" key="2">
    <citation type="submission" date="2016-05" db="EMBL/GenBank/DDBJ databases">
        <authorList>
            <person name="Naeem Raeece"/>
        </authorList>
    </citation>
    <scope>NUCLEOTIDE SEQUENCE [LARGE SCALE GENOMIC DNA]</scope>
</reference>
<name>A0A1A8ZGH9_PLAOA</name>
<evidence type="ECO:0000313" key="2">
    <source>
        <dbReference type="EMBL" id="SBT42946.1"/>
    </source>
</evidence>
<dbReference type="EMBL" id="FLRD01000133">
    <property type="protein sequence ID" value="SBT44187.1"/>
    <property type="molecule type" value="Genomic_DNA"/>
</dbReference>
<organism evidence="2 4">
    <name type="scientific">Plasmodium ovale wallikeri</name>
    <dbReference type="NCBI Taxonomy" id="864142"/>
    <lineage>
        <taxon>Eukaryota</taxon>
        <taxon>Sar</taxon>
        <taxon>Alveolata</taxon>
        <taxon>Apicomplexa</taxon>
        <taxon>Aconoidasida</taxon>
        <taxon>Haemosporida</taxon>
        <taxon>Plasmodiidae</taxon>
        <taxon>Plasmodium</taxon>
        <taxon>Plasmodium (Plasmodium)</taxon>
    </lineage>
</organism>
<gene>
    <name evidence="3" type="ORF">POVWA1_049320</name>
    <name evidence="2" type="ORF">POVWA2_045040</name>
</gene>
<sequence>MNIISYLYNKSKSLYNRSVSAYNYNNIENENLISNFADQSNSYSNNSCTSKSSSHTLMLSSRNSEKRRKKKCKGKKKKKKEEGSFMASYLNKSGKFKRESEEKKIKISNSYDNSSSRNSERKMEQEGKNSKMYQSENNTKYSNENKNNSNSEFNIDTIAFDAKVYKNRCDGVCVLNDNIYIFDKIKKCIYLYTPYNNIWYIFLNIYEEMSIKKYNNFELPVYSIKDEGINRSITPCKYLNNISFINYTDVTLLNDCIFIISSNSQFMNICKVNVNNMNTLFGTIVVDMYKNVTNFSNILDMLKRNSKYHPFDNSTILDQDQKSEEDIQCKKKFMKKDSRKLPHEKEHMHTKGGATGLMDREDTLVSKISDETGSHKGGSTHSQKPADKNENKADVEGKKREEHDKCRKVYNENELDDDPYEYVNGVTEFYEFLENDQNSIFKKKKKIIKARDFFSVCSVNESSYSLIYLFGGKGSTFKEKNEYIDIIYNDLYVYDFFKNKWIELHEYRSNNGYAVRSKDGKDYQTVHVQNITHYRDNNSAYENGNIVMERGNTPFDFKSDTCSIAKNEKKDVAENTTLTEDKNSDDFLPFFSSNDFFSSELDFPQMDRNKNEVGVHRSLTCENVPSSATIATIATSTAVNNVSSKSDCHDEELFGNFRLCEEPRGGEVVPPKGEQAGDLDLYSLLFDSSNGETAAATMTVSTEAVATVGGVTGEGVSQDNTVEQTNFFCEQIEGPCTDCMNKKKCKYVCNIVKNDVRIRRIKWLGRRAGHTCAYYKNNLYIFGGINYYSFNSNDISLNFCNDLYVYNIETNECFEVIGKGTIPEKRYRHSCTIINDCMFILGGECKNSTLPKNDLFFYNFENSVWSEIILNSKIGAHALYKTVWLENFGSIYMFGSSIVRLTKKNFQYTPSYRNDKKKTEQGVLQKGREY</sequence>
<feature type="region of interest" description="Disordered" evidence="1">
    <location>
        <begin position="335"/>
        <end position="405"/>
    </location>
</feature>
<dbReference type="InterPro" id="IPR015915">
    <property type="entry name" value="Kelch-typ_b-propeller"/>
</dbReference>
<dbReference type="EMBL" id="FLRE01000165">
    <property type="protein sequence ID" value="SBT42946.1"/>
    <property type="molecule type" value="Genomic_DNA"/>
</dbReference>
<dbReference type="Proteomes" id="UP000078550">
    <property type="component" value="Unassembled WGS sequence"/>
</dbReference>
<evidence type="ECO:0008006" key="6">
    <source>
        <dbReference type="Google" id="ProtNLM"/>
    </source>
</evidence>
<dbReference type="AlphaFoldDB" id="A0A1A8ZGH9"/>
<evidence type="ECO:0000256" key="1">
    <source>
        <dbReference type="SAM" id="MobiDB-lite"/>
    </source>
</evidence>
<feature type="compositionally biased region" description="Basic and acidic residues" evidence="1">
    <location>
        <begin position="384"/>
        <end position="405"/>
    </location>
</feature>
<feature type="region of interest" description="Disordered" evidence="1">
    <location>
        <begin position="43"/>
        <end position="84"/>
    </location>
</feature>
<reference evidence="2" key="1">
    <citation type="submission" date="2016-05" db="EMBL/GenBank/DDBJ databases">
        <authorList>
            <person name="Lavstsen T."/>
            <person name="Jespersen J.S."/>
        </authorList>
    </citation>
    <scope>NUCLEOTIDE SEQUENCE [LARGE SCALE GENOMIC DNA]</scope>
</reference>
<dbReference type="Gene3D" id="2.120.10.80">
    <property type="entry name" value="Kelch-type beta propeller"/>
    <property type="match status" value="2"/>
</dbReference>
<feature type="region of interest" description="Disordered" evidence="1">
    <location>
        <begin position="100"/>
        <end position="148"/>
    </location>
</feature>
<keyword evidence="5" id="KW-1185">Reference proteome</keyword>
<feature type="compositionally biased region" description="Basic and acidic residues" evidence="1">
    <location>
        <begin position="118"/>
        <end position="129"/>
    </location>
</feature>
<dbReference type="PANTHER" id="PTHR23244">
    <property type="entry name" value="KELCH REPEAT DOMAIN"/>
    <property type="match status" value="1"/>
</dbReference>
<evidence type="ECO:0000313" key="3">
    <source>
        <dbReference type="EMBL" id="SBT44187.1"/>
    </source>
</evidence>
<dbReference type="Proteomes" id="UP000078555">
    <property type="component" value="Unassembled WGS sequence"/>
</dbReference>
<feature type="compositionally biased region" description="Low complexity" evidence="1">
    <location>
        <begin position="43"/>
        <end position="62"/>
    </location>
</feature>
<feature type="compositionally biased region" description="Low complexity" evidence="1">
    <location>
        <begin position="135"/>
        <end position="148"/>
    </location>
</feature>
<evidence type="ECO:0000313" key="4">
    <source>
        <dbReference type="Proteomes" id="UP000078550"/>
    </source>
</evidence>
<evidence type="ECO:0000313" key="5">
    <source>
        <dbReference type="Proteomes" id="UP000078555"/>
    </source>
</evidence>